<name>A0AAN7BIF6_9PEZI</name>
<comment type="caution">
    <text evidence="2">The sequence shown here is derived from an EMBL/GenBank/DDBJ whole genome shotgun (WGS) entry which is preliminary data.</text>
</comment>
<dbReference type="InterPro" id="IPR036514">
    <property type="entry name" value="SGNH_hydro_sf"/>
</dbReference>
<evidence type="ECO:0000256" key="1">
    <source>
        <dbReference type="SAM" id="SignalP"/>
    </source>
</evidence>
<keyword evidence="3" id="KW-1185">Reference proteome</keyword>
<keyword evidence="1" id="KW-0732">Signal</keyword>
<organism evidence="2 3">
    <name type="scientific">Podospora fimiseda</name>
    <dbReference type="NCBI Taxonomy" id="252190"/>
    <lineage>
        <taxon>Eukaryota</taxon>
        <taxon>Fungi</taxon>
        <taxon>Dikarya</taxon>
        <taxon>Ascomycota</taxon>
        <taxon>Pezizomycotina</taxon>
        <taxon>Sordariomycetes</taxon>
        <taxon>Sordariomycetidae</taxon>
        <taxon>Sordariales</taxon>
        <taxon>Podosporaceae</taxon>
        <taxon>Podospora</taxon>
    </lineage>
</organism>
<reference evidence="2" key="1">
    <citation type="journal article" date="2023" name="Mol. Phylogenet. Evol.">
        <title>Genome-scale phylogeny and comparative genomics of the fungal order Sordariales.</title>
        <authorList>
            <person name="Hensen N."/>
            <person name="Bonometti L."/>
            <person name="Westerberg I."/>
            <person name="Brannstrom I.O."/>
            <person name="Guillou S."/>
            <person name="Cros-Aarteil S."/>
            <person name="Calhoun S."/>
            <person name="Haridas S."/>
            <person name="Kuo A."/>
            <person name="Mondo S."/>
            <person name="Pangilinan J."/>
            <person name="Riley R."/>
            <person name="LaButti K."/>
            <person name="Andreopoulos B."/>
            <person name="Lipzen A."/>
            <person name="Chen C."/>
            <person name="Yan M."/>
            <person name="Daum C."/>
            <person name="Ng V."/>
            <person name="Clum A."/>
            <person name="Steindorff A."/>
            <person name="Ohm R.A."/>
            <person name="Martin F."/>
            <person name="Silar P."/>
            <person name="Natvig D.O."/>
            <person name="Lalanne C."/>
            <person name="Gautier V."/>
            <person name="Ament-Velasquez S.L."/>
            <person name="Kruys A."/>
            <person name="Hutchinson M.I."/>
            <person name="Powell A.J."/>
            <person name="Barry K."/>
            <person name="Miller A.N."/>
            <person name="Grigoriev I.V."/>
            <person name="Debuchy R."/>
            <person name="Gladieux P."/>
            <person name="Hiltunen Thoren M."/>
            <person name="Johannesson H."/>
        </authorList>
    </citation>
    <scope>NUCLEOTIDE SEQUENCE</scope>
    <source>
        <strain evidence="2">CBS 990.96</strain>
    </source>
</reference>
<sequence>MVRLQHSAFLFTIIPFSALAASIRWMLLGDSITDYGCRRAWIWERFQREGYDIDLVGGKRADPQNLV</sequence>
<feature type="chain" id="PRO_5042813851" evidence="1">
    <location>
        <begin position="21"/>
        <end position="67"/>
    </location>
</feature>
<reference evidence="2" key="2">
    <citation type="submission" date="2023-05" db="EMBL/GenBank/DDBJ databases">
        <authorList>
            <consortium name="Lawrence Berkeley National Laboratory"/>
            <person name="Steindorff A."/>
            <person name="Hensen N."/>
            <person name="Bonometti L."/>
            <person name="Westerberg I."/>
            <person name="Brannstrom I.O."/>
            <person name="Guillou S."/>
            <person name="Cros-Aarteil S."/>
            <person name="Calhoun S."/>
            <person name="Haridas S."/>
            <person name="Kuo A."/>
            <person name="Mondo S."/>
            <person name="Pangilinan J."/>
            <person name="Riley R."/>
            <person name="Labutti K."/>
            <person name="Andreopoulos B."/>
            <person name="Lipzen A."/>
            <person name="Chen C."/>
            <person name="Yanf M."/>
            <person name="Daum C."/>
            <person name="Ng V."/>
            <person name="Clum A."/>
            <person name="Ohm R."/>
            <person name="Martin F."/>
            <person name="Silar P."/>
            <person name="Natvig D."/>
            <person name="Lalanne C."/>
            <person name="Gautier V."/>
            <person name="Ament-Velasquez S.L."/>
            <person name="Kruys A."/>
            <person name="Hutchinson M.I."/>
            <person name="Powell A.J."/>
            <person name="Barry K."/>
            <person name="Miller A.N."/>
            <person name="Grigoriev I.V."/>
            <person name="Debuchy R."/>
            <person name="Gladieux P."/>
            <person name="Thoren M.H."/>
            <person name="Johannesson H."/>
        </authorList>
    </citation>
    <scope>NUCLEOTIDE SEQUENCE</scope>
    <source>
        <strain evidence="2">CBS 990.96</strain>
    </source>
</reference>
<dbReference type="EMBL" id="MU865407">
    <property type="protein sequence ID" value="KAK4223995.1"/>
    <property type="molecule type" value="Genomic_DNA"/>
</dbReference>
<dbReference type="AlphaFoldDB" id="A0AAN7BIF6"/>
<evidence type="ECO:0000313" key="2">
    <source>
        <dbReference type="EMBL" id="KAK4223995.1"/>
    </source>
</evidence>
<proteinExistence type="predicted"/>
<dbReference type="Gene3D" id="3.40.50.1110">
    <property type="entry name" value="SGNH hydrolase"/>
    <property type="match status" value="1"/>
</dbReference>
<gene>
    <name evidence="2" type="ORF">QBC38DRAFT_458777</name>
</gene>
<dbReference type="Proteomes" id="UP001301958">
    <property type="component" value="Unassembled WGS sequence"/>
</dbReference>
<evidence type="ECO:0000313" key="3">
    <source>
        <dbReference type="Proteomes" id="UP001301958"/>
    </source>
</evidence>
<feature type="signal peptide" evidence="1">
    <location>
        <begin position="1"/>
        <end position="20"/>
    </location>
</feature>
<protein>
    <submittedName>
        <fullName evidence="2">Uncharacterized protein</fullName>
    </submittedName>
</protein>
<accession>A0AAN7BIF6</accession>